<dbReference type="Gene3D" id="1.10.10.1450">
    <property type="match status" value="1"/>
</dbReference>
<organism evidence="3 4">
    <name type="scientific">Amblyomma americanum</name>
    <name type="common">Lone star tick</name>
    <dbReference type="NCBI Taxonomy" id="6943"/>
    <lineage>
        <taxon>Eukaryota</taxon>
        <taxon>Metazoa</taxon>
        <taxon>Ecdysozoa</taxon>
        <taxon>Arthropoda</taxon>
        <taxon>Chelicerata</taxon>
        <taxon>Arachnida</taxon>
        <taxon>Acari</taxon>
        <taxon>Parasitiformes</taxon>
        <taxon>Ixodida</taxon>
        <taxon>Ixodoidea</taxon>
        <taxon>Ixodidae</taxon>
        <taxon>Amblyomminae</taxon>
        <taxon>Amblyomma</taxon>
    </lineage>
</organism>
<proteinExistence type="predicted"/>
<evidence type="ECO:0000313" key="4">
    <source>
        <dbReference type="Proteomes" id="UP001321473"/>
    </source>
</evidence>
<feature type="domain" description="Mos1 transposase HTH" evidence="2">
    <location>
        <begin position="8"/>
        <end position="52"/>
    </location>
</feature>
<gene>
    <name evidence="3" type="ORF">V5799_024191</name>
</gene>
<dbReference type="PANTHER" id="PTHR46060:SF1">
    <property type="entry name" value="MARINER MOS1 TRANSPOSASE-LIKE PROTEIN"/>
    <property type="match status" value="1"/>
</dbReference>
<dbReference type="AlphaFoldDB" id="A0AAQ4ECT3"/>
<dbReference type="InterPro" id="IPR041426">
    <property type="entry name" value="Mos1_HTH"/>
</dbReference>
<reference evidence="3 4" key="1">
    <citation type="journal article" date="2023" name="Arcadia Sci">
        <title>De novo assembly of a long-read Amblyomma americanum tick genome.</title>
        <authorList>
            <person name="Chou S."/>
            <person name="Poskanzer K.E."/>
            <person name="Rollins M."/>
            <person name="Thuy-Boun P.S."/>
        </authorList>
    </citation>
    <scope>NUCLEOTIDE SEQUENCE [LARGE SCALE GENOMIC DNA]</scope>
    <source>
        <strain evidence="3">F_SG_1</strain>
        <tissue evidence="3">Salivary glands</tissue>
    </source>
</reference>
<evidence type="ECO:0000256" key="1">
    <source>
        <dbReference type="SAM" id="MobiDB-lite"/>
    </source>
</evidence>
<accession>A0AAQ4ECT3</accession>
<dbReference type="Pfam" id="PF17906">
    <property type="entry name" value="HTH_48"/>
    <property type="match status" value="1"/>
</dbReference>
<comment type="caution">
    <text evidence="3">The sequence shown here is derived from an EMBL/GenBank/DDBJ whole genome shotgun (WGS) entry which is preliminary data.</text>
</comment>
<dbReference type="PANTHER" id="PTHR46060">
    <property type="entry name" value="MARINER MOS1 TRANSPOSASE-LIKE PROTEIN"/>
    <property type="match status" value="1"/>
</dbReference>
<name>A0AAQ4ECT3_AMBAM</name>
<evidence type="ECO:0000259" key="2">
    <source>
        <dbReference type="Pfam" id="PF17906"/>
    </source>
</evidence>
<dbReference type="InterPro" id="IPR052709">
    <property type="entry name" value="Transposase-MT_Hybrid"/>
</dbReference>
<sequence>MAERLEQRYCIEFCQKLGDSQVETIRNIQMASGDDAMGSTQIKQRYKRFKDGRTSVESEPCSGRPSTCRNDQVIAEVNDVVMRDHRVTIQEIAEKVGISTFSAHSIITEDLAMKTVAAKFVLKLLTVQQKQLRVELSQDMLDSTNSDLDFMNTIITDESLVYRHRSTTINIKTTLEMLYGSWNEVRQSTIRNCFADAGFVLPADEEEVQPEDQAELDRTWDRLAVPGVEFDDFVSADENLAVAPELTDQEIVDRVLLPEDDSSSDSGESERDEPTMSSADAADMARRLKGYLEKLPTTKTADVEKALLSMDNVENFILRSAVKSHQTKITSFFK</sequence>
<dbReference type="EMBL" id="JARKHS020018114">
    <property type="protein sequence ID" value="KAK8772566.1"/>
    <property type="molecule type" value="Genomic_DNA"/>
</dbReference>
<dbReference type="Proteomes" id="UP001321473">
    <property type="component" value="Unassembled WGS sequence"/>
</dbReference>
<feature type="region of interest" description="Disordered" evidence="1">
    <location>
        <begin position="256"/>
        <end position="280"/>
    </location>
</feature>
<keyword evidence="4" id="KW-1185">Reference proteome</keyword>
<protein>
    <recommendedName>
        <fullName evidence="2">Mos1 transposase HTH domain-containing protein</fullName>
    </recommendedName>
</protein>
<evidence type="ECO:0000313" key="3">
    <source>
        <dbReference type="EMBL" id="KAK8772566.1"/>
    </source>
</evidence>